<accession>S3HLH3</accession>
<evidence type="ECO:0000313" key="1">
    <source>
        <dbReference type="EMBL" id="EPE99687.1"/>
    </source>
</evidence>
<gene>
    <name evidence="1" type="ORF">RGCCGE502_03257</name>
</gene>
<keyword evidence="2" id="KW-1185">Reference proteome</keyword>
<dbReference type="AlphaFoldDB" id="S3HLH3"/>
<reference evidence="1 2" key="1">
    <citation type="journal article" date="2012" name="J. Bacteriol.">
        <title>Genome sequence of Rhizobium grahamii CCGE502, a broad-host-range symbiont with low nodulation competitiveness in Phaseolus vulgaris.</title>
        <authorList>
            <person name="Althabegoiti M.J."/>
            <person name="Lozano L."/>
            <person name="Torres-Tejerizo G."/>
            <person name="Ormeno-Orrillo E."/>
            <person name="Rogel M.A."/>
            <person name="Gonzalez V."/>
            <person name="Martinez-Romero E."/>
        </authorList>
    </citation>
    <scope>NUCLEOTIDE SEQUENCE [LARGE SCALE GENOMIC DNA]</scope>
    <source>
        <strain evidence="1 2">CCGE 502</strain>
    </source>
</reference>
<protein>
    <submittedName>
        <fullName evidence="1">Uncharacterized protein</fullName>
    </submittedName>
</protein>
<evidence type="ECO:0000313" key="2">
    <source>
        <dbReference type="Proteomes" id="UP000014411"/>
    </source>
</evidence>
<dbReference type="eggNOG" id="ENOG5031CJ8">
    <property type="taxonomic scope" value="Bacteria"/>
</dbReference>
<organism evidence="1 2">
    <name type="scientific">Rhizobium grahamii CCGE 502</name>
    <dbReference type="NCBI Taxonomy" id="990285"/>
    <lineage>
        <taxon>Bacteria</taxon>
        <taxon>Pseudomonadati</taxon>
        <taxon>Pseudomonadota</taxon>
        <taxon>Alphaproteobacteria</taxon>
        <taxon>Hyphomicrobiales</taxon>
        <taxon>Rhizobiaceae</taxon>
        <taxon>Rhizobium/Agrobacterium group</taxon>
        <taxon>Rhizobium</taxon>
    </lineage>
</organism>
<comment type="caution">
    <text evidence="1">The sequence shown here is derived from an EMBL/GenBank/DDBJ whole genome shotgun (WGS) entry which is preliminary data.</text>
</comment>
<name>S3HLH3_9HYPH</name>
<dbReference type="Proteomes" id="UP000014411">
    <property type="component" value="Unassembled WGS sequence"/>
</dbReference>
<proteinExistence type="predicted"/>
<dbReference type="EMBL" id="AEYE02000004">
    <property type="protein sequence ID" value="EPE99687.1"/>
    <property type="molecule type" value="Genomic_DNA"/>
</dbReference>
<dbReference type="HOGENOM" id="CLU_2651967_0_0_5"/>
<sequence>MRGLQVVEPLDLALALEIPSRVRKRLKPLEEIAQTGGQMLLEIEAVAPHQIAMFGIETSKAQSVTQAACLRSSSLF</sequence>
<dbReference type="STRING" id="990285.RGCCGE502_03257"/>